<evidence type="ECO:0000313" key="1">
    <source>
        <dbReference type="EMBL" id="TNV84987.1"/>
    </source>
</evidence>
<proteinExistence type="predicted"/>
<accession>A0A8J8P0U7</accession>
<reference evidence="1" key="1">
    <citation type="submission" date="2019-06" db="EMBL/GenBank/DDBJ databases">
        <authorList>
            <person name="Zheng W."/>
        </authorList>
    </citation>
    <scope>NUCLEOTIDE SEQUENCE</scope>
    <source>
        <strain evidence="1">QDHG01</strain>
    </source>
</reference>
<gene>
    <name evidence="1" type="ORF">FGO68_gene8712</name>
</gene>
<dbReference type="AlphaFoldDB" id="A0A8J8P0U7"/>
<evidence type="ECO:0000313" key="2">
    <source>
        <dbReference type="Proteomes" id="UP000785679"/>
    </source>
</evidence>
<dbReference type="Proteomes" id="UP000785679">
    <property type="component" value="Unassembled WGS sequence"/>
</dbReference>
<protein>
    <submittedName>
        <fullName evidence="1">Uncharacterized protein</fullName>
    </submittedName>
</protein>
<comment type="caution">
    <text evidence="1">The sequence shown here is derived from an EMBL/GenBank/DDBJ whole genome shotgun (WGS) entry which is preliminary data.</text>
</comment>
<keyword evidence="2" id="KW-1185">Reference proteome</keyword>
<organism evidence="1 2">
    <name type="scientific">Halteria grandinella</name>
    <dbReference type="NCBI Taxonomy" id="5974"/>
    <lineage>
        <taxon>Eukaryota</taxon>
        <taxon>Sar</taxon>
        <taxon>Alveolata</taxon>
        <taxon>Ciliophora</taxon>
        <taxon>Intramacronucleata</taxon>
        <taxon>Spirotrichea</taxon>
        <taxon>Stichotrichia</taxon>
        <taxon>Sporadotrichida</taxon>
        <taxon>Halteriidae</taxon>
        <taxon>Halteria</taxon>
    </lineage>
</organism>
<sequence>MIIITIIGRTVILKIELRIMLGQCLQLKKQTQKRISLGKVIERMEDLKSLKISLKGCNAILWLRTLLPSLIIFIQSTMSSQFPFQCQTRSVFTMMSSLSKSIFCQQIIQCT</sequence>
<name>A0A8J8P0U7_HALGN</name>
<dbReference type="EMBL" id="RRYP01002248">
    <property type="protein sequence ID" value="TNV84987.1"/>
    <property type="molecule type" value="Genomic_DNA"/>
</dbReference>